<dbReference type="InterPro" id="IPR045086">
    <property type="entry name" value="OBG_GTPase"/>
</dbReference>
<dbReference type="PROSITE" id="PS51883">
    <property type="entry name" value="OBG"/>
    <property type="match status" value="1"/>
</dbReference>
<dbReference type="EMBL" id="UFAJ01000181">
    <property type="protein sequence ID" value="SSD59662.1"/>
    <property type="molecule type" value="Genomic_DNA"/>
</dbReference>
<dbReference type="FunFam" id="2.70.210.12:FF:000001">
    <property type="entry name" value="GTPase Obg"/>
    <property type="match status" value="1"/>
</dbReference>
<dbReference type="AlphaFoldDB" id="A0A376B4W7"/>
<feature type="domain" description="OBG-type G" evidence="4">
    <location>
        <begin position="392"/>
        <end position="562"/>
    </location>
</feature>
<accession>A0A376B4W7</accession>
<dbReference type="Proteomes" id="UP000262825">
    <property type="component" value="Unassembled WGS sequence"/>
</dbReference>
<dbReference type="InterPro" id="IPR006073">
    <property type="entry name" value="GTP-bd"/>
</dbReference>
<evidence type="ECO:0000259" key="4">
    <source>
        <dbReference type="PROSITE" id="PS51710"/>
    </source>
</evidence>
<protein>
    <submittedName>
        <fullName evidence="6">Related to GTPase MTG2, mitochondrial</fullName>
    </submittedName>
</protein>
<dbReference type="GO" id="GO:0005739">
    <property type="term" value="C:mitochondrion"/>
    <property type="evidence" value="ECO:0007669"/>
    <property type="project" value="TreeGrafter"/>
</dbReference>
<evidence type="ECO:0000259" key="5">
    <source>
        <dbReference type="PROSITE" id="PS51883"/>
    </source>
</evidence>
<evidence type="ECO:0000256" key="1">
    <source>
        <dbReference type="ARBA" id="ARBA00007699"/>
    </source>
</evidence>
<proteinExistence type="inferred from homology"/>
<dbReference type="GO" id="GO:0005525">
    <property type="term" value="F:GTP binding"/>
    <property type="evidence" value="ECO:0007669"/>
    <property type="project" value="UniProtKB-KW"/>
</dbReference>
<gene>
    <name evidence="6" type="ORF">SCODWIG_01423</name>
</gene>
<sequence length="579" mass="65339">MFRYTKTVFSQVSRKGRNRLQNNVSHIPDNAPRLQENENWLQNLSSEKQLEPKISKALKLGNSVKKQIELVEDYPNGHIINENDKIDNHDSTKDYTIISTPPQTPFIHIKSPLINFTNIKYFNHSFNKQSNAFIDVRIVKCKSGDGGDGCVSFFRDANRAVGPPNGGDGGDGGSIYIQTDPAINSLAKLSHSYIATNGGNGAKDQLDGKRGKDILIKVPLGTLVKWSFDPKIIRAFINDKLENMTESNSNHNIRNLLKHQFVDLDCVGEFATDRDPQYIQLFRKSYEPGEGWVFKEKDHEYHIGKQWFRDLRHKIKKHDLVLDNDELLVDKFPLEGLDLDREMDHPVPLLIGGKGGMGNMHFLTNLIRNPRFAKVGRNGLEQYFMFELKILADLGLVGFPNAGKSTILNKISNAKPRIGHWEFTTLSPTIGTVSPSLSKPSFTVADIPGIIRGASKDKGMGLEFLRHIERSRGLVFVLGMDRPEPLEDLKVLIDELNSHGITKTHNALVICNKCDVNPEQTFAKFNSIQRFCNEMKWDICPISALNNENIDILISKMSDLVEHGKNSYKRAIKINLESL</sequence>
<dbReference type="VEuPathDB" id="FungiDB:SCODWIG_01423"/>
<dbReference type="PROSITE" id="PS51710">
    <property type="entry name" value="G_OBG"/>
    <property type="match status" value="1"/>
</dbReference>
<dbReference type="CDD" id="cd01898">
    <property type="entry name" value="Obg"/>
    <property type="match status" value="1"/>
</dbReference>
<dbReference type="Pfam" id="PF01926">
    <property type="entry name" value="MMR_HSR1"/>
    <property type="match status" value="1"/>
</dbReference>
<dbReference type="GO" id="GO:0003924">
    <property type="term" value="F:GTPase activity"/>
    <property type="evidence" value="ECO:0007669"/>
    <property type="project" value="InterPro"/>
</dbReference>
<dbReference type="Gene3D" id="2.70.210.12">
    <property type="entry name" value="GTP1/OBG domain"/>
    <property type="match status" value="1"/>
</dbReference>
<organism evidence="6 7">
    <name type="scientific">Saccharomycodes ludwigii</name>
    <dbReference type="NCBI Taxonomy" id="36035"/>
    <lineage>
        <taxon>Eukaryota</taxon>
        <taxon>Fungi</taxon>
        <taxon>Dikarya</taxon>
        <taxon>Ascomycota</taxon>
        <taxon>Saccharomycotina</taxon>
        <taxon>Saccharomycetes</taxon>
        <taxon>Saccharomycodales</taxon>
        <taxon>Saccharomycodaceae</taxon>
        <taxon>Saccharomycodes</taxon>
    </lineage>
</organism>
<comment type="similarity">
    <text evidence="1">Belongs to the TRAFAC class OBG-HflX-like GTPase superfamily. OBG GTPase family.</text>
</comment>
<reference evidence="7" key="1">
    <citation type="submission" date="2018-06" db="EMBL/GenBank/DDBJ databases">
        <authorList>
            <person name="Guldener U."/>
        </authorList>
    </citation>
    <scope>NUCLEOTIDE SEQUENCE [LARGE SCALE GENOMIC DNA]</scope>
    <source>
        <strain evidence="7">UTAD17</strain>
    </source>
</reference>
<dbReference type="InterPro" id="IPR006169">
    <property type="entry name" value="GTP1_OBG_dom"/>
</dbReference>
<dbReference type="PRINTS" id="PR00326">
    <property type="entry name" value="GTP1OBG"/>
</dbReference>
<evidence type="ECO:0000256" key="3">
    <source>
        <dbReference type="ARBA" id="ARBA00023134"/>
    </source>
</evidence>
<keyword evidence="3" id="KW-0342">GTP-binding</keyword>
<keyword evidence="2" id="KW-0547">Nucleotide-binding</keyword>
<feature type="domain" description="Obg" evidence="5">
    <location>
        <begin position="131"/>
        <end position="391"/>
    </location>
</feature>
<name>A0A376B4W7_9ASCO</name>
<evidence type="ECO:0000256" key="2">
    <source>
        <dbReference type="ARBA" id="ARBA00022741"/>
    </source>
</evidence>
<dbReference type="SUPFAM" id="SSF52540">
    <property type="entry name" value="P-loop containing nucleoside triphosphate hydrolases"/>
    <property type="match status" value="1"/>
</dbReference>
<evidence type="ECO:0000313" key="6">
    <source>
        <dbReference type="EMBL" id="SSD59662.1"/>
    </source>
</evidence>
<dbReference type="SUPFAM" id="SSF82051">
    <property type="entry name" value="Obg GTP-binding protein N-terminal domain"/>
    <property type="match status" value="1"/>
</dbReference>
<keyword evidence="7" id="KW-1185">Reference proteome</keyword>
<dbReference type="Pfam" id="PF01018">
    <property type="entry name" value="GTP1_OBG"/>
    <property type="match status" value="1"/>
</dbReference>
<dbReference type="PANTHER" id="PTHR11702:SF31">
    <property type="entry name" value="MITOCHONDRIAL RIBOSOME-ASSOCIATED GTPASE 2"/>
    <property type="match status" value="1"/>
</dbReference>
<evidence type="ECO:0000313" key="7">
    <source>
        <dbReference type="Proteomes" id="UP000262825"/>
    </source>
</evidence>
<dbReference type="InterPro" id="IPR036726">
    <property type="entry name" value="GTP1_OBG_dom_sf"/>
</dbReference>
<dbReference type="InterPro" id="IPR031167">
    <property type="entry name" value="G_OBG"/>
</dbReference>
<dbReference type="OrthoDB" id="3971242at2759"/>
<dbReference type="InterPro" id="IPR027417">
    <property type="entry name" value="P-loop_NTPase"/>
</dbReference>
<dbReference type="GO" id="GO:0042254">
    <property type="term" value="P:ribosome biogenesis"/>
    <property type="evidence" value="ECO:0007669"/>
    <property type="project" value="UniProtKB-UniRule"/>
</dbReference>
<dbReference type="PANTHER" id="PTHR11702">
    <property type="entry name" value="DEVELOPMENTALLY REGULATED GTP-BINDING PROTEIN-RELATED"/>
    <property type="match status" value="1"/>
</dbReference>
<dbReference type="Gene3D" id="3.40.50.300">
    <property type="entry name" value="P-loop containing nucleotide triphosphate hydrolases"/>
    <property type="match status" value="1"/>
</dbReference>